<accession>A0ABP3YAH2</accession>
<protein>
    <recommendedName>
        <fullName evidence="4">squalene monooxygenase</fullName>
        <ecNumber evidence="4">1.14.14.17</ecNumber>
    </recommendedName>
</protein>
<organism evidence="10 11">
    <name type="scientific">Wandonia haliotis</name>
    <dbReference type="NCBI Taxonomy" id="574963"/>
    <lineage>
        <taxon>Bacteria</taxon>
        <taxon>Pseudomonadati</taxon>
        <taxon>Bacteroidota</taxon>
        <taxon>Flavobacteriia</taxon>
        <taxon>Flavobacteriales</taxon>
        <taxon>Crocinitomicaceae</taxon>
        <taxon>Wandonia</taxon>
    </lineage>
</organism>
<keyword evidence="7" id="KW-0560">Oxidoreductase</keyword>
<dbReference type="InterPro" id="IPR036188">
    <property type="entry name" value="FAD/NAD-bd_sf"/>
</dbReference>
<dbReference type="InterPro" id="IPR013698">
    <property type="entry name" value="Squalene_epoxidase"/>
</dbReference>
<evidence type="ECO:0000256" key="7">
    <source>
        <dbReference type="ARBA" id="ARBA00023002"/>
    </source>
</evidence>
<feature type="domain" description="Squalene epoxidase" evidence="9">
    <location>
        <begin position="154"/>
        <end position="403"/>
    </location>
</feature>
<dbReference type="InterPro" id="IPR040125">
    <property type="entry name" value="Squalene_monox"/>
</dbReference>
<comment type="cofactor">
    <cofactor evidence="1">
        <name>FAD</name>
        <dbReference type="ChEBI" id="CHEBI:57692"/>
    </cofactor>
</comment>
<dbReference type="PANTHER" id="PTHR10835">
    <property type="entry name" value="SQUALENE MONOOXYGENASE"/>
    <property type="match status" value="1"/>
</dbReference>
<dbReference type="Proteomes" id="UP001501126">
    <property type="component" value="Unassembled WGS sequence"/>
</dbReference>
<evidence type="ECO:0000256" key="8">
    <source>
        <dbReference type="ARBA" id="ARBA00023136"/>
    </source>
</evidence>
<keyword evidence="8" id="KW-0472">Membrane</keyword>
<dbReference type="RefSeq" id="WP_343789872.1">
    <property type="nucleotide sequence ID" value="NZ_BAAAFH010000022.1"/>
</dbReference>
<evidence type="ECO:0000313" key="10">
    <source>
        <dbReference type="EMBL" id="GAA0876632.1"/>
    </source>
</evidence>
<dbReference type="EMBL" id="BAAAFH010000022">
    <property type="protein sequence ID" value="GAA0876632.1"/>
    <property type="molecule type" value="Genomic_DNA"/>
</dbReference>
<keyword evidence="6" id="KW-0274">FAD</keyword>
<sequence length="445" mass="48819">MQSEYDIIVVGAGVAGGVFACSQKDTGRKILVVERDLSEPDRIIGELLQPGGLESLKALKLDYLTEGFGAQPVYGYTLIKGDRNFSIEYKDAGSAAYGLGLRNGKFLTTIRTELQNLENVTLVEGDVTDTIESGGRVTGVKYTDKSTGNQVEAHAPLTVVCDGPLSLFREKLSVPNKEVSSYFMGLVLKDVQPLKESHGHMIVSGDSPVLVYPINDNEWRILIDYPGTKPPRLGEKLKESLKKEVTPLLPEGMQQPFVTALENDPLQVMPNHKMKAQARHKDGVALLGDILNMRHPLTGGGMTAVFSDIITLNSKLDGVDFSDKKKTADAVNAYYLNRSRGVETINILANALYQVMIDEDLKMACFEYLNAGGEKSSGPLSILAGMNRDKQFLLKHFFRVAMQHPVDFVLRPAKQFRLLNKAVGIIRPILKEEGKPAVLDTDAGK</sequence>
<comment type="similarity">
    <text evidence="3">Belongs to the squalene monooxygenase family.</text>
</comment>
<dbReference type="PANTHER" id="PTHR10835:SF0">
    <property type="entry name" value="SQUALENE MONOOXYGENASE"/>
    <property type="match status" value="1"/>
</dbReference>
<evidence type="ECO:0000313" key="11">
    <source>
        <dbReference type="Proteomes" id="UP001501126"/>
    </source>
</evidence>
<proteinExistence type="inferred from homology"/>
<evidence type="ECO:0000256" key="4">
    <source>
        <dbReference type="ARBA" id="ARBA00012312"/>
    </source>
</evidence>
<evidence type="ECO:0000256" key="1">
    <source>
        <dbReference type="ARBA" id="ARBA00001974"/>
    </source>
</evidence>
<evidence type="ECO:0000256" key="5">
    <source>
        <dbReference type="ARBA" id="ARBA00022630"/>
    </source>
</evidence>
<dbReference type="PRINTS" id="PR00420">
    <property type="entry name" value="RNGMNOXGNASE"/>
</dbReference>
<comment type="caution">
    <text evidence="10">The sequence shown here is derived from an EMBL/GenBank/DDBJ whole genome shotgun (WGS) entry which is preliminary data.</text>
</comment>
<name>A0ABP3YAH2_9FLAO</name>
<comment type="subcellular location">
    <subcellularLocation>
        <location evidence="2">Membrane</location>
    </subcellularLocation>
</comment>
<reference evidence="11" key="1">
    <citation type="journal article" date="2019" name="Int. J. Syst. Evol. Microbiol.">
        <title>The Global Catalogue of Microorganisms (GCM) 10K type strain sequencing project: providing services to taxonomists for standard genome sequencing and annotation.</title>
        <authorList>
            <consortium name="The Broad Institute Genomics Platform"/>
            <consortium name="The Broad Institute Genome Sequencing Center for Infectious Disease"/>
            <person name="Wu L."/>
            <person name="Ma J."/>
        </authorList>
    </citation>
    <scope>NUCLEOTIDE SEQUENCE [LARGE SCALE GENOMIC DNA]</scope>
    <source>
        <strain evidence="11">JCM 16083</strain>
    </source>
</reference>
<evidence type="ECO:0000256" key="6">
    <source>
        <dbReference type="ARBA" id="ARBA00022827"/>
    </source>
</evidence>
<evidence type="ECO:0000256" key="2">
    <source>
        <dbReference type="ARBA" id="ARBA00004370"/>
    </source>
</evidence>
<keyword evidence="11" id="KW-1185">Reference proteome</keyword>
<dbReference type="SUPFAM" id="SSF51905">
    <property type="entry name" value="FAD/NAD(P)-binding domain"/>
    <property type="match status" value="1"/>
</dbReference>
<evidence type="ECO:0000259" key="9">
    <source>
        <dbReference type="Pfam" id="PF08491"/>
    </source>
</evidence>
<gene>
    <name evidence="10" type="ORF">GCM10009118_30420</name>
</gene>
<dbReference type="Gene3D" id="3.50.50.60">
    <property type="entry name" value="FAD/NAD(P)-binding domain"/>
    <property type="match status" value="1"/>
</dbReference>
<dbReference type="EC" id="1.14.14.17" evidence="4"/>
<evidence type="ECO:0000256" key="3">
    <source>
        <dbReference type="ARBA" id="ARBA00008802"/>
    </source>
</evidence>
<keyword evidence="5" id="KW-0285">Flavoprotein</keyword>
<dbReference type="Pfam" id="PF08491">
    <property type="entry name" value="SE"/>
    <property type="match status" value="1"/>
</dbReference>